<evidence type="ECO:0000256" key="1">
    <source>
        <dbReference type="SAM" id="MobiDB-lite"/>
    </source>
</evidence>
<reference evidence="2" key="1">
    <citation type="submission" date="2020-02" db="EMBL/GenBank/DDBJ databases">
        <authorList>
            <person name="Meier V. D."/>
        </authorList>
    </citation>
    <scope>NUCLEOTIDE SEQUENCE</scope>
    <source>
        <strain evidence="2">AVDCRST_MAG65</strain>
    </source>
</reference>
<feature type="non-terminal residue" evidence="2">
    <location>
        <position position="1"/>
    </location>
</feature>
<feature type="non-terminal residue" evidence="2">
    <location>
        <position position="44"/>
    </location>
</feature>
<accession>A0A6J4S0U5</accession>
<protein>
    <submittedName>
        <fullName evidence="2">Uncharacterized protein</fullName>
    </submittedName>
</protein>
<feature type="compositionally biased region" description="Low complexity" evidence="1">
    <location>
        <begin position="34"/>
        <end position="44"/>
    </location>
</feature>
<sequence length="44" mass="4796">AGEVATVRPDDLHADRQPLRRLAGRRHGARQQRQDQGAAPASPL</sequence>
<feature type="compositionally biased region" description="Basic and acidic residues" evidence="1">
    <location>
        <begin position="8"/>
        <end position="18"/>
    </location>
</feature>
<organism evidence="2">
    <name type="scientific">uncultured Solirubrobacteraceae bacterium</name>
    <dbReference type="NCBI Taxonomy" id="1162706"/>
    <lineage>
        <taxon>Bacteria</taxon>
        <taxon>Bacillati</taxon>
        <taxon>Actinomycetota</taxon>
        <taxon>Thermoleophilia</taxon>
        <taxon>Solirubrobacterales</taxon>
        <taxon>Solirubrobacteraceae</taxon>
        <taxon>environmental samples</taxon>
    </lineage>
</organism>
<feature type="region of interest" description="Disordered" evidence="1">
    <location>
        <begin position="1"/>
        <end position="44"/>
    </location>
</feature>
<dbReference type="AlphaFoldDB" id="A0A6J4S0U5"/>
<gene>
    <name evidence="2" type="ORF">AVDCRST_MAG65-1789</name>
</gene>
<dbReference type="EMBL" id="CADCVL010000328">
    <property type="protein sequence ID" value="CAA9486955.1"/>
    <property type="molecule type" value="Genomic_DNA"/>
</dbReference>
<name>A0A6J4S0U5_9ACTN</name>
<evidence type="ECO:0000313" key="2">
    <source>
        <dbReference type="EMBL" id="CAA9486955.1"/>
    </source>
</evidence>
<proteinExistence type="predicted"/>